<evidence type="ECO:0000313" key="1">
    <source>
        <dbReference type="EMBL" id="MFC0557863.1"/>
    </source>
</evidence>
<dbReference type="EMBL" id="JBHLTR010000003">
    <property type="protein sequence ID" value="MFC0557863.1"/>
    <property type="molecule type" value="Genomic_DNA"/>
</dbReference>
<dbReference type="InterPro" id="IPR024096">
    <property type="entry name" value="NO_sig/Golgi_transp_ligand-bd"/>
</dbReference>
<dbReference type="RefSeq" id="WP_273843370.1">
    <property type="nucleotide sequence ID" value="NZ_JAQQWT010000006.1"/>
</dbReference>
<reference evidence="1 2" key="1">
    <citation type="submission" date="2024-09" db="EMBL/GenBank/DDBJ databases">
        <authorList>
            <person name="Sun Q."/>
            <person name="Mori K."/>
        </authorList>
    </citation>
    <scope>NUCLEOTIDE SEQUENCE [LARGE SCALE GENOMIC DNA]</scope>
    <source>
        <strain evidence="1 2">NCAIM B.02301</strain>
    </source>
</reference>
<dbReference type="Proteomes" id="UP001589833">
    <property type="component" value="Unassembled WGS sequence"/>
</dbReference>
<sequence>MERQIKQFGYDLIRNDVLKEVLGKEHDTLLYWIGKSLARKYPVATIEELISFFEDANWGTLNHIKEKKQVQTFELSGPWITKQDTRCYQLEAGFLSQQLETWHNCITGTTYSVKKEAIHFTVELDRKDLVN</sequence>
<evidence type="ECO:0000313" key="2">
    <source>
        <dbReference type="Proteomes" id="UP001589833"/>
    </source>
</evidence>
<gene>
    <name evidence="1" type="ORF">ACFFH4_02195</name>
</gene>
<dbReference type="InterPro" id="IPR019642">
    <property type="entry name" value="DUF2507"/>
</dbReference>
<proteinExistence type="predicted"/>
<dbReference type="Gene3D" id="3.30.1380.20">
    <property type="entry name" value="Trafficking protein particle complex subunit 3"/>
    <property type="match status" value="1"/>
</dbReference>
<name>A0ABV6NAR6_9BACI</name>
<dbReference type="Pfam" id="PF10702">
    <property type="entry name" value="DUF2507"/>
    <property type="match status" value="1"/>
</dbReference>
<comment type="caution">
    <text evidence="1">The sequence shown here is derived from an EMBL/GenBank/DDBJ whole genome shotgun (WGS) entry which is preliminary data.</text>
</comment>
<accession>A0ABV6NAR6</accession>
<organism evidence="1 2">
    <name type="scientific">Halalkalibacter alkalisediminis</name>
    <dbReference type="NCBI Taxonomy" id="935616"/>
    <lineage>
        <taxon>Bacteria</taxon>
        <taxon>Bacillati</taxon>
        <taxon>Bacillota</taxon>
        <taxon>Bacilli</taxon>
        <taxon>Bacillales</taxon>
        <taxon>Bacillaceae</taxon>
        <taxon>Halalkalibacter</taxon>
    </lineage>
</organism>
<keyword evidence="2" id="KW-1185">Reference proteome</keyword>
<protein>
    <submittedName>
        <fullName evidence="1">YslB family protein</fullName>
    </submittedName>
</protein>
<dbReference type="SUPFAM" id="SSF111126">
    <property type="entry name" value="Ligand-binding domain in the NO signalling and Golgi transport"/>
    <property type="match status" value="1"/>
</dbReference>